<proteinExistence type="predicted"/>
<dbReference type="Gene3D" id="2.60.300.12">
    <property type="entry name" value="HesB-like domain"/>
    <property type="match status" value="1"/>
</dbReference>
<name>A0A316E9M8_9BACT</name>
<dbReference type="EMBL" id="QGGO01000010">
    <property type="protein sequence ID" value="PWK26669.1"/>
    <property type="molecule type" value="Genomic_DNA"/>
</dbReference>
<dbReference type="OrthoDB" id="9801228at2"/>
<dbReference type="SUPFAM" id="SSF89360">
    <property type="entry name" value="HesB-like domain"/>
    <property type="match status" value="1"/>
</dbReference>
<sequence>MTDLKINPIDITDKAKEQINNALKIKGIPENYFLRIGLRGGACSATYFIGFDKMEDNDELHQINNLNIGLLIKKPHLMYLMGVELDFEEEGNGYTFNKL</sequence>
<protein>
    <submittedName>
        <fullName evidence="2">Iron-sulfur cluster assembly protein</fullName>
    </submittedName>
</protein>
<reference evidence="2 3" key="1">
    <citation type="submission" date="2018-05" db="EMBL/GenBank/DDBJ databases">
        <title>Genomic Encyclopedia of Archaeal and Bacterial Type Strains, Phase II (KMG-II): from individual species to whole genera.</title>
        <authorList>
            <person name="Goeker M."/>
        </authorList>
    </citation>
    <scope>NUCLEOTIDE SEQUENCE [LARGE SCALE GENOMIC DNA]</scope>
    <source>
        <strain evidence="2 3">DSM 22214</strain>
    </source>
</reference>
<comment type="caution">
    <text evidence="2">The sequence shown here is derived from an EMBL/GenBank/DDBJ whole genome shotgun (WGS) entry which is preliminary data.</text>
</comment>
<organism evidence="2 3">
    <name type="scientific">Arcicella aurantiaca</name>
    <dbReference type="NCBI Taxonomy" id="591202"/>
    <lineage>
        <taxon>Bacteria</taxon>
        <taxon>Pseudomonadati</taxon>
        <taxon>Bacteroidota</taxon>
        <taxon>Cytophagia</taxon>
        <taxon>Cytophagales</taxon>
        <taxon>Flectobacillaceae</taxon>
        <taxon>Arcicella</taxon>
    </lineage>
</organism>
<dbReference type="InterPro" id="IPR035903">
    <property type="entry name" value="HesB-like_dom_sf"/>
</dbReference>
<dbReference type="RefSeq" id="WP_109742918.1">
    <property type="nucleotide sequence ID" value="NZ_QGGO01000010.1"/>
</dbReference>
<dbReference type="Pfam" id="PF01521">
    <property type="entry name" value="Fe-S_biosyn"/>
    <property type="match status" value="1"/>
</dbReference>
<accession>A0A316E9M8</accession>
<keyword evidence="3" id="KW-1185">Reference proteome</keyword>
<evidence type="ECO:0000313" key="3">
    <source>
        <dbReference type="Proteomes" id="UP000245489"/>
    </source>
</evidence>
<dbReference type="Proteomes" id="UP000245489">
    <property type="component" value="Unassembled WGS sequence"/>
</dbReference>
<gene>
    <name evidence="2" type="ORF">LV89_02178</name>
</gene>
<feature type="domain" description="Core" evidence="1">
    <location>
        <begin position="9"/>
        <end position="96"/>
    </location>
</feature>
<dbReference type="InterPro" id="IPR000361">
    <property type="entry name" value="ATAP_core_dom"/>
</dbReference>
<evidence type="ECO:0000313" key="2">
    <source>
        <dbReference type="EMBL" id="PWK26669.1"/>
    </source>
</evidence>
<dbReference type="AlphaFoldDB" id="A0A316E9M8"/>
<evidence type="ECO:0000259" key="1">
    <source>
        <dbReference type="Pfam" id="PF01521"/>
    </source>
</evidence>